<dbReference type="HOGENOM" id="CLU_1491183_0_0_1"/>
<proteinExistence type="predicted"/>
<dbReference type="PaxDb" id="3880-AES71124"/>
<accession>G7JB72</accession>
<name>G7JB72_MEDTR</name>
<keyword evidence="3" id="KW-1185">Reference proteome</keyword>
<sequence length="181" mass="20799">MEWLDFSFVMPPNLFIHWECWSGGTSNKKIRKGLRMIWHAAIWVLWKARNNCIFNNEVTRWVEVVDEIKVLSWRWLLGRFQVPTCQLYEFVLLVVEAWIEFCVFLHMLAATLPAAGELWSVQQLCFWAAVFPFGALRVCEVCTLVGAVGVGCYVAGLAGMGADARVCLWYVPYAYARVIIL</sequence>
<dbReference type="Proteomes" id="UP000002051">
    <property type="component" value="Chromosome 3"/>
</dbReference>
<evidence type="ECO:0000313" key="3">
    <source>
        <dbReference type="Proteomes" id="UP000002051"/>
    </source>
</evidence>
<dbReference type="EnsemblPlants" id="AES71124">
    <property type="protein sequence ID" value="AES71124"/>
    <property type="gene ID" value="MTR_3g070320"/>
</dbReference>
<reference evidence="1 3" key="2">
    <citation type="journal article" date="2014" name="BMC Genomics">
        <title>An improved genome release (version Mt4.0) for the model legume Medicago truncatula.</title>
        <authorList>
            <person name="Tang H."/>
            <person name="Krishnakumar V."/>
            <person name="Bidwell S."/>
            <person name="Rosen B."/>
            <person name="Chan A."/>
            <person name="Zhou S."/>
            <person name="Gentzbittel L."/>
            <person name="Childs K.L."/>
            <person name="Yandell M."/>
            <person name="Gundlach H."/>
            <person name="Mayer K.F."/>
            <person name="Schwartz D.C."/>
            <person name="Town C.D."/>
        </authorList>
    </citation>
    <scope>GENOME REANNOTATION</scope>
    <source>
        <strain evidence="2 3">cv. Jemalong A17</strain>
    </source>
</reference>
<dbReference type="AlphaFoldDB" id="G7JB72"/>
<evidence type="ECO:0000313" key="2">
    <source>
        <dbReference type="EnsemblPlants" id="AES71124"/>
    </source>
</evidence>
<reference evidence="1 3" key="1">
    <citation type="journal article" date="2011" name="Nature">
        <title>The Medicago genome provides insight into the evolution of rhizobial symbioses.</title>
        <authorList>
            <person name="Young N.D."/>
            <person name="Debelle F."/>
            <person name="Oldroyd G.E."/>
            <person name="Geurts R."/>
            <person name="Cannon S.B."/>
            <person name="Udvardi M.K."/>
            <person name="Benedito V.A."/>
            <person name="Mayer K.F."/>
            <person name="Gouzy J."/>
            <person name="Schoof H."/>
            <person name="Van de Peer Y."/>
            <person name="Proost S."/>
            <person name="Cook D.R."/>
            <person name="Meyers B.C."/>
            <person name="Spannagl M."/>
            <person name="Cheung F."/>
            <person name="De Mita S."/>
            <person name="Krishnakumar V."/>
            <person name="Gundlach H."/>
            <person name="Zhou S."/>
            <person name="Mudge J."/>
            <person name="Bharti A.K."/>
            <person name="Murray J.D."/>
            <person name="Naoumkina M.A."/>
            <person name="Rosen B."/>
            <person name="Silverstein K.A."/>
            <person name="Tang H."/>
            <person name="Rombauts S."/>
            <person name="Zhao P.X."/>
            <person name="Zhou P."/>
            <person name="Barbe V."/>
            <person name="Bardou P."/>
            <person name="Bechner M."/>
            <person name="Bellec A."/>
            <person name="Berger A."/>
            <person name="Berges H."/>
            <person name="Bidwell S."/>
            <person name="Bisseling T."/>
            <person name="Choisne N."/>
            <person name="Couloux A."/>
            <person name="Denny R."/>
            <person name="Deshpande S."/>
            <person name="Dai X."/>
            <person name="Doyle J.J."/>
            <person name="Dudez A.M."/>
            <person name="Farmer A.D."/>
            <person name="Fouteau S."/>
            <person name="Franken C."/>
            <person name="Gibelin C."/>
            <person name="Gish J."/>
            <person name="Goldstein S."/>
            <person name="Gonzalez A.J."/>
            <person name="Green P.J."/>
            <person name="Hallab A."/>
            <person name="Hartog M."/>
            <person name="Hua A."/>
            <person name="Humphray S.J."/>
            <person name="Jeong D.H."/>
            <person name="Jing Y."/>
            <person name="Jocker A."/>
            <person name="Kenton S.M."/>
            <person name="Kim D.J."/>
            <person name="Klee K."/>
            <person name="Lai H."/>
            <person name="Lang C."/>
            <person name="Lin S."/>
            <person name="Macmil S.L."/>
            <person name="Magdelenat G."/>
            <person name="Matthews L."/>
            <person name="McCorrison J."/>
            <person name="Monaghan E.L."/>
            <person name="Mun J.H."/>
            <person name="Najar F.Z."/>
            <person name="Nicholson C."/>
            <person name="Noirot C."/>
            <person name="O'Bleness M."/>
            <person name="Paule C.R."/>
            <person name="Poulain J."/>
            <person name="Prion F."/>
            <person name="Qin B."/>
            <person name="Qu C."/>
            <person name="Retzel E.F."/>
            <person name="Riddle C."/>
            <person name="Sallet E."/>
            <person name="Samain S."/>
            <person name="Samson N."/>
            <person name="Sanders I."/>
            <person name="Saurat O."/>
            <person name="Scarpelli C."/>
            <person name="Schiex T."/>
            <person name="Segurens B."/>
            <person name="Severin A.J."/>
            <person name="Sherrier D.J."/>
            <person name="Shi R."/>
            <person name="Sims S."/>
            <person name="Singer S.R."/>
            <person name="Sinharoy S."/>
            <person name="Sterck L."/>
            <person name="Viollet A."/>
            <person name="Wang B.B."/>
            <person name="Wang K."/>
            <person name="Wang M."/>
            <person name="Wang X."/>
            <person name="Warfsmann J."/>
            <person name="Weissenbach J."/>
            <person name="White D.D."/>
            <person name="White J.D."/>
            <person name="Wiley G.B."/>
            <person name="Wincker P."/>
            <person name="Xing Y."/>
            <person name="Yang L."/>
            <person name="Yao Z."/>
            <person name="Ying F."/>
            <person name="Zhai J."/>
            <person name="Zhou L."/>
            <person name="Zuber A."/>
            <person name="Denarie J."/>
            <person name="Dixon R.A."/>
            <person name="May G.D."/>
            <person name="Schwartz D.C."/>
            <person name="Rogers J."/>
            <person name="Quetier F."/>
            <person name="Town C.D."/>
            <person name="Roe B.A."/>
        </authorList>
    </citation>
    <scope>NUCLEOTIDE SEQUENCE [LARGE SCALE GENOMIC DNA]</scope>
    <source>
        <strain evidence="1">A17</strain>
        <strain evidence="2 3">cv. Jemalong A17</strain>
    </source>
</reference>
<protein>
    <submittedName>
        <fullName evidence="1 2">Uncharacterized protein</fullName>
    </submittedName>
</protein>
<organism evidence="1 3">
    <name type="scientific">Medicago truncatula</name>
    <name type="common">Barrel medic</name>
    <name type="synonym">Medicago tribuloides</name>
    <dbReference type="NCBI Taxonomy" id="3880"/>
    <lineage>
        <taxon>Eukaryota</taxon>
        <taxon>Viridiplantae</taxon>
        <taxon>Streptophyta</taxon>
        <taxon>Embryophyta</taxon>
        <taxon>Tracheophyta</taxon>
        <taxon>Spermatophyta</taxon>
        <taxon>Magnoliopsida</taxon>
        <taxon>eudicotyledons</taxon>
        <taxon>Gunneridae</taxon>
        <taxon>Pentapetalae</taxon>
        <taxon>rosids</taxon>
        <taxon>fabids</taxon>
        <taxon>Fabales</taxon>
        <taxon>Fabaceae</taxon>
        <taxon>Papilionoideae</taxon>
        <taxon>50 kb inversion clade</taxon>
        <taxon>NPAAA clade</taxon>
        <taxon>Hologalegina</taxon>
        <taxon>IRL clade</taxon>
        <taxon>Trifolieae</taxon>
        <taxon>Medicago</taxon>
    </lineage>
</organism>
<evidence type="ECO:0000313" key="1">
    <source>
        <dbReference type="EMBL" id="AES71124.1"/>
    </source>
</evidence>
<dbReference type="EMBL" id="CM001219">
    <property type="protein sequence ID" value="AES71124.1"/>
    <property type="molecule type" value="Genomic_DNA"/>
</dbReference>
<reference evidence="2" key="3">
    <citation type="submission" date="2015-04" db="UniProtKB">
        <authorList>
            <consortium name="EnsemblPlants"/>
        </authorList>
    </citation>
    <scope>IDENTIFICATION</scope>
    <source>
        <strain evidence="2">cv. Jemalong A17</strain>
    </source>
</reference>
<gene>
    <name evidence="1" type="ordered locus">MTR_3g070320</name>
</gene>